<dbReference type="InterPro" id="IPR020846">
    <property type="entry name" value="MFS_dom"/>
</dbReference>
<dbReference type="OrthoDB" id="4202127at2759"/>
<keyword evidence="4 6" id="KW-0472">Membrane</keyword>
<feature type="domain" description="Major facilitator superfamily (MFS) profile" evidence="7">
    <location>
        <begin position="28"/>
        <end position="515"/>
    </location>
</feature>
<feature type="transmembrane region" description="Helical" evidence="6">
    <location>
        <begin position="492"/>
        <end position="511"/>
    </location>
</feature>
<feature type="region of interest" description="Disordered" evidence="5">
    <location>
        <begin position="581"/>
        <end position="613"/>
    </location>
</feature>
<dbReference type="GO" id="GO:0022857">
    <property type="term" value="F:transmembrane transporter activity"/>
    <property type="evidence" value="ECO:0007669"/>
    <property type="project" value="InterPro"/>
</dbReference>
<feature type="transmembrane region" description="Helical" evidence="6">
    <location>
        <begin position="21"/>
        <end position="41"/>
    </location>
</feature>
<dbReference type="Gene3D" id="1.20.1250.20">
    <property type="entry name" value="MFS general substrate transporter like domains"/>
    <property type="match status" value="1"/>
</dbReference>
<feature type="transmembrane region" description="Helical" evidence="6">
    <location>
        <begin position="386"/>
        <end position="408"/>
    </location>
</feature>
<accession>A0A167XPB5</accession>
<feature type="transmembrane region" description="Helical" evidence="6">
    <location>
        <begin position="429"/>
        <end position="447"/>
    </location>
</feature>
<keyword evidence="3 6" id="KW-1133">Transmembrane helix</keyword>
<evidence type="ECO:0000256" key="4">
    <source>
        <dbReference type="ARBA" id="ARBA00023136"/>
    </source>
</evidence>
<keyword evidence="9" id="KW-1185">Reference proteome</keyword>
<dbReference type="VEuPathDB" id="FungiDB:AAP_03841"/>
<feature type="transmembrane region" description="Helical" evidence="6">
    <location>
        <begin position="61"/>
        <end position="81"/>
    </location>
</feature>
<dbReference type="Pfam" id="PF07690">
    <property type="entry name" value="MFS_1"/>
    <property type="match status" value="1"/>
</dbReference>
<dbReference type="Proteomes" id="UP000242877">
    <property type="component" value="Unassembled WGS sequence"/>
</dbReference>
<feature type="transmembrane region" description="Helical" evidence="6">
    <location>
        <begin position="120"/>
        <end position="139"/>
    </location>
</feature>
<sequence>MLSTSDRGSAKAVEAPVLTMSGWRLYVIQFCLLFCLTLSVMDSSAVSTALMSIGDHFNDTMNIQWVVLSYILSDLGFSMVFSRISDILGRKWTVILALVFITAFSLGCGCARTLNELIAFRTLQGLGGAGLYSVPLIVLPEITPVKQFRILGALIGIAVTVSAVVGPTLGGVIVTHSTWRWVFWFNVPCGVFIIVLMLIVCPDFKTFGEIKWTQLDLLGCALYIAVSFLPIFALQQAGAGTFAWDSAPVIVCFVFTGLCLIGLMIWIPFLSNRKGHISPLFPARIATSRVMASTIMVSGLVGYSFYTVLVELPERFQLVNGKSAEMSGIYLLAVSGASAVGSGVGPSLSMKRNNTVATVTAGCAILLVGLGLMHTIDGGQEIAPKLYGFEVIVGFGLGLVISTTTVMIKLSASIEDAAAAQGLMSQSRLFGGNFGLAIATVVLNRHLSRDLKGTVPEDEITLVRHSLLAVEKLNPFQQLAVRDSFVSSFRTDILICMIVTAVSVLFCILTFERHPATVQDKLIEAGIVPAPETTSADPTTPGYSTSTLHTVGDHAIHPIDKTIEPGSGGNNIVPPLLRQPARTANASQRSRVADGDWFPDVSRPYRNMPPITE</sequence>
<dbReference type="InterPro" id="IPR036259">
    <property type="entry name" value="MFS_trans_sf"/>
</dbReference>
<evidence type="ECO:0000256" key="3">
    <source>
        <dbReference type="ARBA" id="ARBA00022989"/>
    </source>
</evidence>
<dbReference type="InterPro" id="IPR011701">
    <property type="entry name" value="MFS"/>
</dbReference>
<dbReference type="PROSITE" id="PS50850">
    <property type="entry name" value="MFS"/>
    <property type="match status" value="1"/>
</dbReference>
<comment type="caution">
    <text evidence="8">The sequence shown here is derived from an EMBL/GenBank/DDBJ whole genome shotgun (WGS) entry which is preliminary data.</text>
</comment>
<keyword evidence="2 6" id="KW-0812">Transmembrane</keyword>
<feature type="transmembrane region" description="Helical" evidence="6">
    <location>
        <begin position="213"/>
        <end position="234"/>
    </location>
</feature>
<evidence type="ECO:0000256" key="2">
    <source>
        <dbReference type="ARBA" id="ARBA00022692"/>
    </source>
</evidence>
<evidence type="ECO:0000256" key="5">
    <source>
        <dbReference type="SAM" id="MobiDB-lite"/>
    </source>
</evidence>
<name>A0A167XPB5_9EURO</name>
<feature type="transmembrane region" description="Helical" evidence="6">
    <location>
        <begin position="181"/>
        <end position="201"/>
    </location>
</feature>
<evidence type="ECO:0000259" key="7">
    <source>
        <dbReference type="PROSITE" id="PS50850"/>
    </source>
</evidence>
<proteinExistence type="predicted"/>
<dbReference type="PANTHER" id="PTHR23501">
    <property type="entry name" value="MAJOR FACILITATOR SUPERFAMILY"/>
    <property type="match status" value="1"/>
</dbReference>
<feature type="transmembrane region" description="Helical" evidence="6">
    <location>
        <begin position="151"/>
        <end position="175"/>
    </location>
</feature>
<feature type="transmembrane region" description="Helical" evidence="6">
    <location>
        <begin position="355"/>
        <end position="374"/>
    </location>
</feature>
<gene>
    <name evidence="8" type="ORF">AAP_03841</name>
</gene>
<evidence type="ECO:0000313" key="8">
    <source>
        <dbReference type="EMBL" id="KZZ90311.1"/>
    </source>
</evidence>
<dbReference type="AlphaFoldDB" id="A0A167XPB5"/>
<dbReference type="PANTHER" id="PTHR23501:SF43">
    <property type="entry name" value="MULTIDRUG TRANSPORTER, PUTATIVE (AFU_ORTHOLOGUE AFUA_6G03040)-RELATED"/>
    <property type="match status" value="1"/>
</dbReference>
<organism evidence="8 9">
    <name type="scientific">Ascosphaera apis ARSEF 7405</name>
    <dbReference type="NCBI Taxonomy" id="392613"/>
    <lineage>
        <taxon>Eukaryota</taxon>
        <taxon>Fungi</taxon>
        <taxon>Dikarya</taxon>
        <taxon>Ascomycota</taxon>
        <taxon>Pezizomycotina</taxon>
        <taxon>Eurotiomycetes</taxon>
        <taxon>Eurotiomycetidae</taxon>
        <taxon>Onygenales</taxon>
        <taxon>Ascosphaeraceae</taxon>
        <taxon>Ascosphaera</taxon>
    </lineage>
</organism>
<evidence type="ECO:0000313" key="9">
    <source>
        <dbReference type="Proteomes" id="UP000242877"/>
    </source>
</evidence>
<dbReference type="SUPFAM" id="SSF103473">
    <property type="entry name" value="MFS general substrate transporter"/>
    <property type="match status" value="1"/>
</dbReference>
<feature type="transmembrane region" description="Helical" evidence="6">
    <location>
        <begin position="329"/>
        <end position="348"/>
    </location>
</feature>
<reference evidence="8 9" key="1">
    <citation type="journal article" date="2016" name="Genome Biol. Evol.">
        <title>Divergent and convergent evolution of fungal pathogenicity.</title>
        <authorList>
            <person name="Shang Y."/>
            <person name="Xiao G."/>
            <person name="Zheng P."/>
            <person name="Cen K."/>
            <person name="Zhan S."/>
            <person name="Wang C."/>
        </authorList>
    </citation>
    <scope>NUCLEOTIDE SEQUENCE [LARGE SCALE GENOMIC DNA]</scope>
    <source>
        <strain evidence="8 9">ARSEF 7405</strain>
    </source>
</reference>
<feature type="transmembrane region" description="Helical" evidence="6">
    <location>
        <begin position="93"/>
        <end position="114"/>
    </location>
</feature>
<evidence type="ECO:0000256" key="6">
    <source>
        <dbReference type="SAM" id="Phobius"/>
    </source>
</evidence>
<feature type="transmembrane region" description="Helical" evidence="6">
    <location>
        <begin position="246"/>
        <end position="269"/>
    </location>
</feature>
<dbReference type="GO" id="GO:0005886">
    <property type="term" value="C:plasma membrane"/>
    <property type="evidence" value="ECO:0007669"/>
    <property type="project" value="TreeGrafter"/>
</dbReference>
<comment type="subcellular location">
    <subcellularLocation>
        <location evidence="1">Membrane</location>
        <topology evidence="1">Multi-pass membrane protein</topology>
    </subcellularLocation>
</comment>
<protein>
    <submittedName>
        <fullName evidence="8">Major facilitator superfamily domain, general substrate transporter</fullName>
    </submittedName>
</protein>
<dbReference type="Gene3D" id="1.20.1720.10">
    <property type="entry name" value="Multidrug resistance protein D"/>
    <property type="match status" value="1"/>
</dbReference>
<dbReference type="EMBL" id="AZGZ01000017">
    <property type="protein sequence ID" value="KZZ90311.1"/>
    <property type="molecule type" value="Genomic_DNA"/>
</dbReference>
<feature type="transmembrane region" description="Helical" evidence="6">
    <location>
        <begin position="290"/>
        <end position="309"/>
    </location>
</feature>
<evidence type="ECO:0000256" key="1">
    <source>
        <dbReference type="ARBA" id="ARBA00004141"/>
    </source>
</evidence>